<evidence type="ECO:0000313" key="3">
    <source>
        <dbReference type="EMBL" id="ALL70700.1"/>
    </source>
</evidence>
<dbReference type="InterPro" id="IPR012577">
    <property type="entry name" value="NIPSNAP"/>
</dbReference>
<dbReference type="Pfam" id="PF07978">
    <property type="entry name" value="NIPSNAP"/>
    <property type="match status" value="1"/>
</dbReference>
<dbReference type="SUPFAM" id="SSF54909">
    <property type="entry name" value="Dimeric alpha+beta barrel"/>
    <property type="match status" value="1"/>
</dbReference>
<dbReference type="Gene3D" id="3.30.70.100">
    <property type="match status" value="1"/>
</dbReference>
<name>A0A0P0RNY9_9BURK</name>
<gene>
    <name evidence="3" type="ORF">K788_0004328</name>
</gene>
<dbReference type="AlphaFoldDB" id="A0A0P0RNY9"/>
<evidence type="ECO:0000313" key="4">
    <source>
        <dbReference type="Proteomes" id="UP000019146"/>
    </source>
</evidence>
<evidence type="ECO:0000259" key="2">
    <source>
        <dbReference type="Pfam" id="PF07978"/>
    </source>
</evidence>
<accession>A0A0P0RNY9</accession>
<dbReference type="Proteomes" id="UP000019146">
    <property type="component" value="Plasmid unnamed"/>
</dbReference>
<dbReference type="InterPro" id="IPR051557">
    <property type="entry name" value="NipSnap_domain"/>
</dbReference>
<geneLocation type="plasmid" evidence="4"/>
<dbReference type="PANTHER" id="PTHR21017:SF17">
    <property type="entry name" value="PROTEIN NIPSNAP"/>
    <property type="match status" value="1"/>
</dbReference>
<proteinExistence type="inferred from homology"/>
<sequence length="104" mass="12345">MFYEMRTYTVQPGKLKEYLQHFEAEGLPIISRHAKLIGWWYTEVGTLNQVVHIWAWESLDERVKRRAALLEDPNWMNRFIAKATPLLIDQESRIMLPASFSPIR</sequence>
<comment type="similarity">
    <text evidence="1">Belongs to the NipSnap family.</text>
</comment>
<dbReference type="RefSeq" id="WP_035993732.1">
    <property type="nucleotide sequence ID" value="NZ_CP012748.1"/>
</dbReference>
<dbReference type="PANTHER" id="PTHR21017">
    <property type="entry name" value="NIPSNAP-RELATED"/>
    <property type="match status" value="1"/>
</dbReference>
<protein>
    <submittedName>
        <fullName evidence="3">NIPSNAP family containing protein</fullName>
    </submittedName>
</protein>
<feature type="domain" description="NIPSNAP" evidence="2">
    <location>
        <begin position="3"/>
        <end position="102"/>
    </location>
</feature>
<reference evidence="3 4" key="1">
    <citation type="journal article" date="2014" name="Genome Announc.">
        <title>Draft Genome Sequence of the Haloacid-Degrading Burkholderia caribensis Strain MBA4.</title>
        <authorList>
            <person name="Pan Y."/>
            <person name="Kong K.F."/>
            <person name="Tsang J.S."/>
        </authorList>
    </citation>
    <scope>NUCLEOTIDE SEQUENCE [LARGE SCALE GENOMIC DNA]</scope>
    <source>
        <strain evidence="3 4">MBA4</strain>
        <plasmid evidence="4">Plasmid</plasmid>
    </source>
</reference>
<keyword evidence="3" id="KW-0614">Plasmid</keyword>
<evidence type="ECO:0000256" key="1">
    <source>
        <dbReference type="ARBA" id="ARBA00005291"/>
    </source>
</evidence>
<dbReference type="GeneID" id="69974142"/>
<dbReference type="KEGG" id="bcai:K788_0004328"/>
<organism evidence="3 4">
    <name type="scientific">Paraburkholderia caribensis MBA4</name>
    <dbReference type="NCBI Taxonomy" id="1323664"/>
    <lineage>
        <taxon>Bacteria</taxon>
        <taxon>Pseudomonadati</taxon>
        <taxon>Pseudomonadota</taxon>
        <taxon>Betaproteobacteria</taxon>
        <taxon>Burkholderiales</taxon>
        <taxon>Burkholderiaceae</taxon>
        <taxon>Paraburkholderia</taxon>
    </lineage>
</organism>
<dbReference type="InterPro" id="IPR011008">
    <property type="entry name" value="Dimeric_a/b-barrel"/>
</dbReference>
<dbReference type="EMBL" id="CP012748">
    <property type="protein sequence ID" value="ALL70700.1"/>
    <property type="molecule type" value="Genomic_DNA"/>
</dbReference>